<accession>A0A2P5BFP4</accession>
<dbReference type="AlphaFoldDB" id="A0A2P5BFP4"/>
<dbReference type="InParanoid" id="A0A2P5BFP4"/>
<protein>
    <submittedName>
        <fullName evidence="2">Uncharacterized protein</fullName>
    </submittedName>
</protein>
<feature type="transmembrane region" description="Helical" evidence="1">
    <location>
        <begin position="6"/>
        <end position="24"/>
    </location>
</feature>
<reference evidence="3" key="1">
    <citation type="submission" date="2016-06" db="EMBL/GenBank/DDBJ databases">
        <title>Parallel loss of symbiosis genes in relatives of nitrogen-fixing non-legume Parasponia.</title>
        <authorList>
            <person name="Van Velzen R."/>
            <person name="Holmer R."/>
            <person name="Bu F."/>
            <person name="Rutten L."/>
            <person name="Van Zeijl A."/>
            <person name="Liu W."/>
            <person name="Santuari L."/>
            <person name="Cao Q."/>
            <person name="Sharma T."/>
            <person name="Shen D."/>
            <person name="Roswanjaya Y."/>
            <person name="Wardhani T."/>
            <person name="Kalhor M.S."/>
            <person name="Jansen J."/>
            <person name="Van den Hoogen J."/>
            <person name="Gungor B."/>
            <person name="Hartog M."/>
            <person name="Hontelez J."/>
            <person name="Verver J."/>
            <person name="Yang W.-C."/>
            <person name="Schijlen E."/>
            <person name="Repin R."/>
            <person name="Schilthuizen M."/>
            <person name="Schranz E."/>
            <person name="Heidstra R."/>
            <person name="Miyata K."/>
            <person name="Fedorova E."/>
            <person name="Kohlen W."/>
            <person name="Bisseling T."/>
            <person name="Smit S."/>
            <person name="Geurts R."/>
        </authorList>
    </citation>
    <scope>NUCLEOTIDE SEQUENCE [LARGE SCALE GENOMIC DNA]</scope>
    <source>
        <strain evidence="3">cv. RG33-2</strain>
    </source>
</reference>
<proteinExistence type="predicted"/>
<comment type="caution">
    <text evidence="2">The sequence shown here is derived from an EMBL/GenBank/DDBJ whole genome shotgun (WGS) entry which is preliminary data.</text>
</comment>
<keyword evidence="1" id="KW-1133">Transmembrane helix</keyword>
<dbReference type="EMBL" id="JXTC01000532">
    <property type="protein sequence ID" value="PON47621.1"/>
    <property type="molecule type" value="Genomic_DNA"/>
</dbReference>
<feature type="transmembrane region" description="Helical" evidence="1">
    <location>
        <begin position="94"/>
        <end position="112"/>
    </location>
</feature>
<gene>
    <name evidence="2" type="ORF">TorRG33x02_322840</name>
</gene>
<evidence type="ECO:0000256" key="1">
    <source>
        <dbReference type="SAM" id="Phobius"/>
    </source>
</evidence>
<feature type="transmembrane region" description="Helical" evidence="1">
    <location>
        <begin position="36"/>
        <end position="58"/>
    </location>
</feature>
<organism evidence="2 3">
    <name type="scientific">Trema orientale</name>
    <name type="common">Charcoal tree</name>
    <name type="synonym">Celtis orientalis</name>
    <dbReference type="NCBI Taxonomy" id="63057"/>
    <lineage>
        <taxon>Eukaryota</taxon>
        <taxon>Viridiplantae</taxon>
        <taxon>Streptophyta</taxon>
        <taxon>Embryophyta</taxon>
        <taxon>Tracheophyta</taxon>
        <taxon>Spermatophyta</taxon>
        <taxon>Magnoliopsida</taxon>
        <taxon>eudicotyledons</taxon>
        <taxon>Gunneridae</taxon>
        <taxon>Pentapetalae</taxon>
        <taxon>rosids</taxon>
        <taxon>fabids</taxon>
        <taxon>Rosales</taxon>
        <taxon>Cannabaceae</taxon>
        <taxon>Trema</taxon>
    </lineage>
</organism>
<dbReference type="Proteomes" id="UP000237000">
    <property type="component" value="Unassembled WGS sequence"/>
</dbReference>
<name>A0A2P5BFP4_TREOI</name>
<sequence>MEEIGIGKVVKLIMVLIIMYDSVAVRAKEPTFLSQLLHFLHFVLKYSFMLSMTVLLIVPPTPLMAMQWETTLELAMTVARGITSCFFMGYVNTFLIRCSFFFNVFLLANMMISKIKNFCKMVFHSF</sequence>
<evidence type="ECO:0000313" key="3">
    <source>
        <dbReference type="Proteomes" id="UP000237000"/>
    </source>
</evidence>
<dbReference type="OrthoDB" id="10513858at2759"/>
<keyword evidence="1" id="KW-0472">Membrane</keyword>
<keyword evidence="1" id="KW-0812">Transmembrane</keyword>
<keyword evidence="3" id="KW-1185">Reference proteome</keyword>
<evidence type="ECO:0000313" key="2">
    <source>
        <dbReference type="EMBL" id="PON47621.1"/>
    </source>
</evidence>